<dbReference type="EMBL" id="MT631551">
    <property type="protein sequence ID" value="QNO53806.1"/>
    <property type="molecule type" value="Genomic_DNA"/>
</dbReference>
<accession>A0A7G9Z0M2</accession>
<proteinExistence type="predicted"/>
<sequence>MEEGKHKLREDPEFIRVVTEAVAPIIIDKLAEQQNEAQAQQQIYKDSLSVAILLSGFATVVSAALSSYLFSIGSLAGIALFYPTIIGLGTILFLLYKNYRRGHIK</sequence>
<organism evidence="2">
    <name type="scientific">Candidatus Methanophagaceae archaeon ANME-1 ERB6</name>
    <dbReference type="NCBI Taxonomy" id="2759912"/>
    <lineage>
        <taxon>Archaea</taxon>
        <taxon>Methanobacteriati</taxon>
        <taxon>Methanobacteriota</taxon>
        <taxon>Stenosarchaea group</taxon>
        <taxon>Methanomicrobia</taxon>
        <taxon>Candidatus Methanophagales</taxon>
        <taxon>Candidatus Methanophagaceae</taxon>
    </lineage>
</organism>
<evidence type="ECO:0000256" key="1">
    <source>
        <dbReference type="SAM" id="Phobius"/>
    </source>
</evidence>
<gene>
    <name evidence="2" type="ORF">BHOFEJJL_00025</name>
</gene>
<name>A0A7G9Z0M2_9EURY</name>
<evidence type="ECO:0000313" key="2">
    <source>
        <dbReference type="EMBL" id="QNO53806.1"/>
    </source>
</evidence>
<dbReference type="AlphaFoldDB" id="A0A7G9Z0M2"/>
<feature type="transmembrane region" description="Helical" evidence="1">
    <location>
        <begin position="76"/>
        <end position="96"/>
    </location>
</feature>
<protein>
    <submittedName>
        <fullName evidence="2">Uncharacterized protein</fullName>
    </submittedName>
</protein>
<keyword evidence="1" id="KW-0472">Membrane</keyword>
<keyword evidence="1" id="KW-0812">Transmembrane</keyword>
<keyword evidence="1" id="KW-1133">Transmembrane helix</keyword>
<reference evidence="2" key="1">
    <citation type="submission" date="2020-06" db="EMBL/GenBank/DDBJ databases">
        <title>Unique genomic features of the anaerobic methanotrophic archaea.</title>
        <authorList>
            <person name="Chadwick G.L."/>
            <person name="Skennerton C.T."/>
            <person name="Laso-Perez R."/>
            <person name="Leu A.O."/>
            <person name="Speth D.R."/>
            <person name="Yu H."/>
            <person name="Morgan-Lang C."/>
            <person name="Hatzenpichler R."/>
            <person name="Goudeau D."/>
            <person name="Malmstrom R."/>
            <person name="Brazelton W.J."/>
            <person name="Woyke T."/>
            <person name="Hallam S.J."/>
            <person name="Tyson G.W."/>
            <person name="Wegener G."/>
            <person name="Boetius A."/>
            <person name="Orphan V."/>
        </authorList>
    </citation>
    <scope>NUCLEOTIDE SEQUENCE</scope>
</reference>
<feature type="transmembrane region" description="Helical" evidence="1">
    <location>
        <begin position="48"/>
        <end position="70"/>
    </location>
</feature>